<protein>
    <submittedName>
        <fullName evidence="2">ZZtype zinc fingercontaining protein 3like</fullName>
    </submittedName>
</protein>
<evidence type="ECO:0000313" key="2">
    <source>
        <dbReference type="EMBL" id="QQP58561.1"/>
    </source>
</evidence>
<keyword evidence="3" id="KW-1185">Reference proteome</keyword>
<evidence type="ECO:0000313" key="3">
    <source>
        <dbReference type="Proteomes" id="UP000595437"/>
    </source>
</evidence>
<dbReference type="OrthoDB" id="20473at2759"/>
<dbReference type="EMBL" id="CP045891">
    <property type="protein sequence ID" value="QQP58561.1"/>
    <property type="molecule type" value="Genomic_DNA"/>
</dbReference>
<accession>A0A7T8KMB1</accession>
<reference evidence="3" key="1">
    <citation type="submission" date="2021-01" db="EMBL/GenBank/DDBJ databases">
        <title>Caligus Genome Assembly.</title>
        <authorList>
            <person name="Gallardo-Escarate C."/>
        </authorList>
    </citation>
    <scope>NUCLEOTIDE SEQUENCE [LARGE SCALE GENOMIC DNA]</scope>
</reference>
<feature type="non-terminal residue" evidence="2">
    <location>
        <position position="1"/>
    </location>
</feature>
<dbReference type="Proteomes" id="UP000595437">
    <property type="component" value="Chromosome 2"/>
</dbReference>
<feature type="region of interest" description="Disordered" evidence="1">
    <location>
        <begin position="1"/>
        <end position="24"/>
    </location>
</feature>
<sequence length="91" mass="10276">MPNEDESSISKILSCPYPGGDPPEQESFCFETDHEALRSNRDYSTLLRTLAILEARRLLFQAQKEALASPMTILKRLQSGETWPKIPGPQK</sequence>
<name>A0A7T8KMB1_CALRO</name>
<evidence type="ECO:0000256" key="1">
    <source>
        <dbReference type="SAM" id="MobiDB-lite"/>
    </source>
</evidence>
<organism evidence="2 3">
    <name type="scientific">Caligus rogercresseyi</name>
    <name type="common">Sea louse</name>
    <dbReference type="NCBI Taxonomy" id="217165"/>
    <lineage>
        <taxon>Eukaryota</taxon>
        <taxon>Metazoa</taxon>
        <taxon>Ecdysozoa</taxon>
        <taxon>Arthropoda</taxon>
        <taxon>Crustacea</taxon>
        <taxon>Multicrustacea</taxon>
        <taxon>Hexanauplia</taxon>
        <taxon>Copepoda</taxon>
        <taxon>Siphonostomatoida</taxon>
        <taxon>Caligidae</taxon>
        <taxon>Caligus</taxon>
    </lineage>
</organism>
<gene>
    <name evidence="2" type="ORF">FKW44_003927</name>
</gene>
<dbReference type="AlphaFoldDB" id="A0A7T8KMB1"/>
<proteinExistence type="predicted"/>